<dbReference type="EMBL" id="DVJS01000070">
    <property type="protein sequence ID" value="HIS96942.1"/>
    <property type="molecule type" value="Genomic_DNA"/>
</dbReference>
<evidence type="ECO:0000313" key="2">
    <source>
        <dbReference type="EMBL" id="HIS96942.1"/>
    </source>
</evidence>
<name>A0A9D1K974_9FIRM</name>
<reference evidence="2" key="2">
    <citation type="journal article" date="2021" name="PeerJ">
        <title>Extensive microbial diversity within the chicken gut microbiome revealed by metagenomics and culture.</title>
        <authorList>
            <person name="Gilroy R."/>
            <person name="Ravi A."/>
            <person name="Getino M."/>
            <person name="Pursley I."/>
            <person name="Horton D.L."/>
            <person name="Alikhan N.F."/>
            <person name="Baker D."/>
            <person name="Gharbi K."/>
            <person name="Hall N."/>
            <person name="Watson M."/>
            <person name="Adriaenssens E.M."/>
            <person name="Foster-Nyarko E."/>
            <person name="Jarju S."/>
            <person name="Secka A."/>
            <person name="Antonio M."/>
            <person name="Oren A."/>
            <person name="Chaudhuri R.R."/>
            <person name="La Ragione R."/>
            <person name="Hildebrand F."/>
            <person name="Pallen M.J."/>
        </authorList>
    </citation>
    <scope>NUCLEOTIDE SEQUENCE</scope>
    <source>
        <strain evidence="2">ChiHecec3B27-6122</strain>
    </source>
</reference>
<gene>
    <name evidence="2" type="ORF">IAD42_03090</name>
</gene>
<feature type="signal peptide" evidence="1">
    <location>
        <begin position="1"/>
        <end position="20"/>
    </location>
</feature>
<accession>A0A9D1K974</accession>
<keyword evidence="1" id="KW-0732">Signal</keyword>
<sequence>MKTGKIALMLTAALILSLLAGCGSQPGAQETADPLLLTEDGKVWTTESMGEVDTSYISEICSDGEMFYFSTSEYDEEGSGSTSVLWAGDPAAGEFRRLEGYEASGTLEGYAESYVSISSICAIPEDELLVVETVSGVRFDLPEGFEGTDEEKYRYAEYVRESRARRLDDTGAELGAVDLTAASDEVSQLLGGHSSTGDSPLVSSISVGPDGSLLLVYSQNAIVLLGTDGEVKYSQLLDGWYGEPIPMPDGRAGLWEETMNGSVLHCFDFETPGFGEDIELPLNAYSLYEGGGAYGACYVDSSCIWGIRSEGGEPAQLASLINCGLDENGLQAMFIDDEGCINCLLYDSVGGSTQLARLRLVDASELPETTVLRLACCYLSEEIRRAVLDFNRSNSGARIEVVDYAQYATEDDYSAGITKLNVEILSGNVPDLFASDGLPIAQYGARGLLYDMYELIDSDPELSRESFFENILEAFSTDGKLYTITPSFRIMSLVGNADVVGAEPGWTLAEMREVITSQPQVQYVLDAYKTPESMLQQMLTLNLDRYVDWQTGECSFNRGDFEELLEFCAALPEGNGGGGGTPALVSSGKQLLASFRVADFQEYQLYEAMFGGHLAFKGYPSADRAGNLAEPMYGSLSISSTCSDVDAAWSFVRTLLLEESYDTDGDNIFGYPINRAAYAAAEANAMEKHYITDPETGEQVEEPVSSWSWDALDVEIYAMSEEEAEAMRELIASVKYSFSYDETIMNMIAEDSAAFFEGDKSASETASLIQDRVSTYVNEQK</sequence>
<dbReference type="Proteomes" id="UP000886876">
    <property type="component" value="Unassembled WGS sequence"/>
</dbReference>
<dbReference type="Gene3D" id="3.40.190.10">
    <property type="entry name" value="Periplasmic binding protein-like II"/>
    <property type="match status" value="1"/>
</dbReference>
<dbReference type="SUPFAM" id="SSF63829">
    <property type="entry name" value="Calcium-dependent phosphotriesterase"/>
    <property type="match status" value="1"/>
</dbReference>
<dbReference type="PROSITE" id="PS51257">
    <property type="entry name" value="PROKAR_LIPOPROTEIN"/>
    <property type="match status" value="1"/>
</dbReference>
<proteinExistence type="predicted"/>
<evidence type="ECO:0000313" key="3">
    <source>
        <dbReference type="Proteomes" id="UP000886876"/>
    </source>
</evidence>
<dbReference type="InterPro" id="IPR006059">
    <property type="entry name" value="SBP"/>
</dbReference>
<protein>
    <submittedName>
        <fullName evidence="2">Extracellular solute-binding protein</fullName>
    </submittedName>
</protein>
<organism evidence="2 3">
    <name type="scientific">Candidatus Scatomorpha pullistercoris</name>
    <dbReference type="NCBI Taxonomy" id="2840929"/>
    <lineage>
        <taxon>Bacteria</taxon>
        <taxon>Bacillati</taxon>
        <taxon>Bacillota</taxon>
        <taxon>Clostridia</taxon>
        <taxon>Eubacteriales</taxon>
        <taxon>Candidatus Scatomorpha</taxon>
    </lineage>
</organism>
<reference evidence="2" key="1">
    <citation type="submission" date="2020-10" db="EMBL/GenBank/DDBJ databases">
        <authorList>
            <person name="Gilroy R."/>
        </authorList>
    </citation>
    <scope>NUCLEOTIDE SEQUENCE</scope>
    <source>
        <strain evidence="2">ChiHecec3B27-6122</strain>
    </source>
</reference>
<dbReference type="Pfam" id="PF13416">
    <property type="entry name" value="SBP_bac_8"/>
    <property type="match status" value="1"/>
</dbReference>
<dbReference type="AlphaFoldDB" id="A0A9D1K974"/>
<feature type="chain" id="PRO_5039191415" evidence="1">
    <location>
        <begin position="21"/>
        <end position="781"/>
    </location>
</feature>
<comment type="caution">
    <text evidence="2">The sequence shown here is derived from an EMBL/GenBank/DDBJ whole genome shotgun (WGS) entry which is preliminary data.</text>
</comment>
<evidence type="ECO:0000256" key="1">
    <source>
        <dbReference type="SAM" id="SignalP"/>
    </source>
</evidence>
<dbReference type="SUPFAM" id="SSF53850">
    <property type="entry name" value="Periplasmic binding protein-like II"/>
    <property type="match status" value="1"/>
</dbReference>